<comment type="caution">
    <text evidence="2">The sequence shown here is derived from an EMBL/GenBank/DDBJ whole genome shotgun (WGS) entry which is preliminary data.</text>
</comment>
<keyword evidence="1" id="KW-0812">Transmembrane</keyword>
<keyword evidence="1" id="KW-1133">Transmembrane helix</keyword>
<feature type="transmembrane region" description="Helical" evidence="1">
    <location>
        <begin position="42"/>
        <end position="59"/>
    </location>
</feature>
<reference evidence="2" key="1">
    <citation type="submission" date="2022-05" db="EMBL/GenBank/DDBJ databases">
        <authorList>
            <person name="Pankratov T."/>
        </authorList>
    </citation>
    <scope>NUCLEOTIDE SEQUENCE</scope>
    <source>
        <strain evidence="2">BP6-180914</strain>
    </source>
</reference>
<feature type="non-terminal residue" evidence="2">
    <location>
        <position position="1"/>
    </location>
</feature>
<dbReference type="EMBL" id="JAMOIM010000070">
    <property type="protein sequence ID" value="MCW6512861.1"/>
    <property type="molecule type" value="Genomic_DNA"/>
</dbReference>
<evidence type="ECO:0000256" key="1">
    <source>
        <dbReference type="SAM" id="Phobius"/>
    </source>
</evidence>
<dbReference type="Proteomes" id="UP001165667">
    <property type="component" value="Unassembled WGS sequence"/>
</dbReference>
<accession>A0AA41Z273</accession>
<evidence type="ECO:0000313" key="3">
    <source>
        <dbReference type="Proteomes" id="UP001165667"/>
    </source>
</evidence>
<dbReference type="RefSeq" id="WP_282589237.1">
    <property type="nucleotide sequence ID" value="NZ_JAMOIM010000070.1"/>
</dbReference>
<protein>
    <submittedName>
        <fullName evidence="2">Uncharacterized protein</fullName>
    </submittedName>
</protein>
<sequence length="76" mass="8096">SIASTSPFGNPSEHDFLFQSLTGLAFLNTPGGGVATVPLPKSLALFGFSLFGIGIPQLFRRTRVMLQNSRRPCGNS</sequence>
<evidence type="ECO:0000313" key="2">
    <source>
        <dbReference type="EMBL" id="MCW6512861.1"/>
    </source>
</evidence>
<dbReference type="AlphaFoldDB" id="A0AA41Z273"/>
<keyword evidence="1" id="KW-0472">Membrane</keyword>
<organism evidence="2 3">
    <name type="scientific">Lichenifustis flavocetrariae</name>
    <dbReference type="NCBI Taxonomy" id="2949735"/>
    <lineage>
        <taxon>Bacteria</taxon>
        <taxon>Pseudomonadati</taxon>
        <taxon>Pseudomonadota</taxon>
        <taxon>Alphaproteobacteria</taxon>
        <taxon>Hyphomicrobiales</taxon>
        <taxon>Lichenihabitantaceae</taxon>
        <taxon>Lichenifustis</taxon>
    </lineage>
</organism>
<proteinExistence type="predicted"/>
<gene>
    <name evidence="2" type="ORF">M8523_33795</name>
</gene>
<name>A0AA41Z273_9HYPH</name>
<keyword evidence="3" id="KW-1185">Reference proteome</keyword>